<keyword evidence="2 4" id="KW-0238">DNA-binding</keyword>
<protein>
    <submittedName>
        <fullName evidence="6">TetR family transcriptional regulator</fullName>
    </submittedName>
</protein>
<dbReference type="EMBL" id="CTEE01000001">
    <property type="protein sequence ID" value="CQD17803.1"/>
    <property type="molecule type" value="Genomic_DNA"/>
</dbReference>
<dbReference type="Pfam" id="PF00440">
    <property type="entry name" value="TetR_N"/>
    <property type="match status" value="1"/>
</dbReference>
<evidence type="ECO:0000256" key="1">
    <source>
        <dbReference type="ARBA" id="ARBA00023015"/>
    </source>
</evidence>
<evidence type="ECO:0000256" key="4">
    <source>
        <dbReference type="PROSITE-ProRule" id="PRU00335"/>
    </source>
</evidence>
<keyword evidence="3" id="KW-0804">Transcription</keyword>
<proteinExistence type="predicted"/>
<evidence type="ECO:0000259" key="5">
    <source>
        <dbReference type="PROSITE" id="PS50977"/>
    </source>
</evidence>
<evidence type="ECO:0000256" key="2">
    <source>
        <dbReference type="ARBA" id="ARBA00023125"/>
    </source>
</evidence>
<dbReference type="Proteomes" id="UP000199251">
    <property type="component" value="Unassembled WGS sequence"/>
</dbReference>
<dbReference type="PROSITE" id="PS50977">
    <property type="entry name" value="HTH_TETR_2"/>
    <property type="match status" value="1"/>
</dbReference>
<dbReference type="InterPro" id="IPR009057">
    <property type="entry name" value="Homeodomain-like_sf"/>
</dbReference>
<dbReference type="AlphaFoldDB" id="A0A0E4CPJ4"/>
<dbReference type="PRINTS" id="PR00455">
    <property type="entry name" value="HTHTETR"/>
</dbReference>
<dbReference type="GO" id="GO:0003700">
    <property type="term" value="F:DNA-binding transcription factor activity"/>
    <property type="evidence" value="ECO:0007669"/>
    <property type="project" value="TreeGrafter"/>
</dbReference>
<evidence type="ECO:0000256" key="3">
    <source>
        <dbReference type="ARBA" id="ARBA00023163"/>
    </source>
</evidence>
<evidence type="ECO:0000313" key="7">
    <source>
        <dbReference type="Proteomes" id="UP000199251"/>
    </source>
</evidence>
<name>A0A0E4CPJ4_MYCLN</name>
<dbReference type="InterPro" id="IPR049513">
    <property type="entry name" value="TetR_C_40"/>
</dbReference>
<feature type="DNA-binding region" description="H-T-H motif" evidence="4">
    <location>
        <begin position="40"/>
        <end position="59"/>
    </location>
</feature>
<reference evidence="6 7" key="1">
    <citation type="submission" date="2015-03" db="EMBL/GenBank/DDBJ databases">
        <authorList>
            <person name="Urmite Genomes"/>
        </authorList>
    </citation>
    <scope>NUCLEOTIDE SEQUENCE [LARGE SCALE GENOMIC DNA]</scope>
    <source>
        <strain evidence="6 7">CSUR P1491</strain>
    </source>
</reference>
<dbReference type="Pfam" id="PF21306">
    <property type="entry name" value="TetR_C_40"/>
    <property type="match status" value="1"/>
</dbReference>
<dbReference type="InterPro" id="IPR050109">
    <property type="entry name" value="HTH-type_TetR-like_transc_reg"/>
</dbReference>
<dbReference type="OrthoDB" id="3481545at2"/>
<accession>A0A0E4CPJ4</accession>
<dbReference type="PANTHER" id="PTHR30055:SF234">
    <property type="entry name" value="HTH-TYPE TRANSCRIPTIONAL REGULATOR BETI"/>
    <property type="match status" value="1"/>
</dbReference>
<dbReference type="GO" id="GO:0000976">
    <property type="term" value="F:transcription cis-regulatory region binding"/>
    <property type="evidence" value="ECO:0007669"/>
    <property type="project" value="TreeGrafter"/>
</dbReference>
<dbReference type="STRING" id="141349.BN1232_04017"/>
<dbReference type="PANTHER" id="PTHR30055">
    <property type="entry name" value="HTH-TYPE TRANSCRIPTIONAL REGULATOR RUTR"/>
    <property type="match status" value="1"/>
</dbReference>
<dbReference type="SUPFAM" id="SSF46689">
    <property type="entry name" value="Homeodomain-like"/>
    <property type="match status" value="1"/>
</dbReference>
<dbReference type="Gene3D" id="1.10.357.10">
    <property type="entry name" value="Tetracycline Repressor, domain 2"/>
    <property type="match status" value="1"/>
</dbReference>
<sequence>MVVEPSNGLSRTARRQAQTRADLIQAAREIIAESGVEALRVSDVTTRADVAFGTFYNQFKTKDDIVEAVVAETIVGLAQSVEESPEFDDPADALVASTRAIVRTAYDDPPLARLLVKLEQAESRFERIIRPQAGALLERGVAQGCFVIDDLETTLTMSIAAAFEVIRGILDGRLGERADLVCAEMLLRMAGVTPKRAARYVLAAEKIS</sequence>
<dbReference type="InterPro" id="IPR001647">
    <property type="entry name" value="HTH_TetR"/>
</dbReference>
<evidence type="ECO:0000313" key="6">
    <source>
        <dbReference type="EMBL" id="CQD17803.1"/>
    </source>
</evidence>
<feature type="domain" description="HTH tetR-type" evidence="5">
    <location>
        <begin position="17"/>
        <end position="77"/>
    </location>
</feature>
<gene>
    <name evidence="6" type="ORF">BN1232_04017</name>
</gene>
<keyword evidence="1" id="KW-0805">Transcription regulation</keyword>
<organism evidence="6 7">
    <name type="scientific">Mycobacterium lentiflavum</name>
    <dbReference type="NCBI Taxonomy" id="141349"/>
    <lineage>
        <taxon>Bacteria</taxon>
        <taxon>Bacillati</taxon>
        <taxon>Actinomycetota</taxon>
        <taxon>Actinomycetes</taxon>
        <taxon>Mycobacteriales</taxon>
        <taxon>Mycobacteriaceae</taxon>
        <taxon>Mycobacterium</taxon>
        <taxon>Mycobacterium simiae complex</taxon>
    </lineage>
</organism>